<evidence type="ECO:0000313" key="3">
    <source>
        <dbReference type="Proteomes" id="UP001597560"/>
    </source>
</evidence>
<proteinExistence type="predicted"/>
<name>A0ABW6B7K8_9SPHI</name>
<dbReference type="PANTHER" id="PTHR42912">
    <property type="entry name" value="METHYLTRANSFERASE"/>
    <property type="match status" value="1"/>
</dbReference>
<dbReference type="InterPro" id="IPR029063">
    <property type="entry name" value="SAM-dependent_MTases_sf"/>
</dbReference>
<accession>A0ABW6B7K8</accession>
<evidence type="ECO:0000259" key="1">
    <source>
        <dbReference type="Pfam" id="PF08242"/>
    </source>
</evidence>
<dbReference type="PANTHER" id="PTHR42912:SF80">
    <property type="entry name" value="METHYLTRANSFERASE DOMAIN-CONTAINING PROTEIN"/>
    <property type="match status" value="1"/>
</dbReference>
<dbReference type="GO" id="GO:0008168">
    <property type="term" value="F:methyltransferase activity"/>
    <property type="evidence" value="ECO:0007669"/>
    <property type="project" value="UniProtKB-KW"/>
</dbReference>
<dbReference type="CDD" id="cd02440">
    <property type="entry name" value="AdoMet_MTases"/>
    <property type="match status" value="1"/>
</dbReference>
<organism evidence="2 3">
    <name type="scientific">Olivibacter jilunii</name>
    <dbReference type="NCBI Taxonomy" id="985016"/>
    <lineage>
        <taxon>Bacteria</taxon>
        <taxon>Pseudomonadati</taxon>
        <taxon>Bacteroidota</taxon>
        <taxon>Sphingobacteriia</taxon>
        <taxon>Sphingobacteriales</taxon>
        <taxon>Sphingobacteriaceae</taxon>
        <taxon>Olivibacter</taxon>
    </lineage>
</organism>
<dbReference type="InterPro" id="IPR013217">
    <property type="entry name" value="Methyltransf_12"/>
</dbReference>
<feature type="domain" description="Methyltransferase type 12" evidence="1">
    <location>
        <begin position="47"/>
        <end position="142"/>
    </location>
</feature>
<dbReference type="Gene3D" id="3.40.50.150">
    <property type="entry name" value="Vaccinia Virus protein VP39"/>
    <property type="match status" value="1"/>
</dbReference>
<dbReference type="Proteomes" id="UP001597560">
    <property type="component" value="Unassembled WGS sequence"/>
</dbReference>
<dbReference type="Pfam" id="PF08242">
    <property type="entry name" value="Methyltransf_12"/>
    <property type="match status" value="1"/>
</dbReference>
<dbReference type="EMBL" id="JBHUPA010000016">
    <property type="protein sequence ID" value="MFD2964443.1"/>
    <property type="molecule type" value="Genomic_DNA"/>
</dbReference>
<keyword evidence="3" id="KW-1185">Reference proteome</keyword>
<keyword evidence="2" id="KW-0808">Transferase</keyword>
<keyword evidence="2" id="KW-0489">Methyltransferase</keyword>
<gene>
    <name evidence="2" type="ORF">ACFS6J_21770</name>
</gene>
<dbReference type="Gene3D" id="6.10.140.280">
    <property type="match status" value="1"/>
</dbReference>
<comment type="caution">
    <text evidence="2">The sequence shown here is derived from an EMBL/GenBank/DDBJ whole genome shotgun (WGS) entry which is preliminary data.</text>
</comment>
<sequence>MDEIRRRFGEISEKYDQEREQLIPCFQDFYHISLPLIQNHYHAENLLDIGAGTGLFSYFVYQVNPKLKYTLLDISPEMLAVAKRRFTGLSHFSYLEMDYRERSLPGKYDIIISSLSIHHLTDQEKSILYQRIFKALKPDGLFINADQVKGRTPAIDNFYQDQWRRSVIESGLSQEAIQNAFKRTAMDKLAPLSWQLNELQRIGFNEVDCIYRYHNFVVMIGRKS</sequence>
<dbReference type="InterPro" id="IPR050508">
    <property type="entry name" value="Methyltransf_Superfamily"/>
</dbReference>
<reference evidence="3" key="1">
    <citation type="journal article" date="2019" name="Int. J. Syst. Evol. Microbiol.">
        <title>The Global Catalogue of Microorganisms (GCM) 10K type strain sequencing project: providing services to taxonomists for standard genome sequencing and annotation.</title>
        <authorList>
            <consortium name="The Broad Institute Genomics Platform"/>
            <consortium name="The Broad Institute Genome Sequencing Center for Infectious Disease"/>
            <person name="Wu L."/>
            <person name="Ma J."/>
        </authorList>
    </citation>
    <scope>NUCLEOTIDE SEQUENCE [LARGE SCALE GENOMIC DNA]</scope>
    <source>
        <strain evidence="3">KCTC 23098</strain>
    </source>
</reference>
<protein>
    <submittedName>
        <fullName evidence="2">Class I SAM-dependent methyltransferase</fullName>
    </submittedName>
</protein>
<evidence type="ECO:0000313" key="2">
    <source>
        <dbReference type="EMBL" id="MFD2964443.1"/>
    </source>
</evidence>
<dbReference type="RefSeq" id="WP_013665494.1">
    <property type="nucleotide sequence ID" value="NZ_JAHVDN010000002.1"/>
</dbReference>
<dbReference type="SUPFAM" id="SSF53335">
    <property type="entry name" value="S-adenosyl-L-methionine-dependent methyltransferases"/>
    <property type="match status" value="1"/>
</dbReference>
<dbReference type="GO" id="GO:0032259">
    <property type="term" value="P:methylation"/>
    <property type="evidence" value="ECO:0007669"/>
    <property type="project" value="UniProtKB-KW"/>
</dbReference>